<keyword evidence="2" id="KW-1185">Reference proteome</keyword>
<organism evidence="1">
    <name type="scientific">Oryza glumipatula</name>
    <dbReference type="NCBI Taxonomy" id="40148"/>
    <lineage>
        <taxon>Eukaryota</taxon>
        <taxon>Viridiplantae</taxon>
        <taxon>Streptophyta</taxon>
        <taxon>Embryophyta</taxon>
        <taxon>Tracheophyta</taxon>
        <taxon>Spermatophyta</taxon>
        <taxon>Magnoliopsida</taxon>
        <taxon>Liliopsida</taxon>
        <taxon>Poales</taxon>
        <taxon>Poaceae</taxon>
        <taxon>BOP clade</taxon>
        <taxon>Oryzoideae</taxon>
        <taxon>Oryzeae</taxon>
        <taxon>Oryzinae</taxon>
        <taxon>Oryza</taxon>
    </lineage>
</organism>
<dbReference type="AlphaFoldDB" id="A0A0E0B4T1"/>
<dbReference type="EnsemblPlants" id="OGLUM09G15710.1">
    <property type="protein sequence ID" value="OGLUM09G15710.1"/>
    <property type="gene ID" value="OGLUM09G15710"/>
</dbReference>
<accession>A0A0E0B4T1</accession>
<dbReference type="HOGENOM" id="CLU_1752588_0_0_1"/>
<protein>
    <submittedName>
        <fullName evidence="1">Uncharacterized protein</fullName>
    </submittedName>
</protein>
<name>A0A0E0B4T1_9ORYZ</name>
<dbReference type="Proteomes" id="UP000026961">
    <property type="component" value="Chromosome 9"/>
</dbReference>
<proteinExistence type="predicted"/>
<reference evidence="1" key="2">
    <citation type="submission" date="2018-05" db="EMBL/GenBank/DDBJ databases">
        <title>OgluRS3 (Oryza glumaepatula Reference Sequence Version 3).</title>
        <authorList>
            <person name="Zhang J."/>
            <person name="Kudrna D."/>
            <person name="Lee S."/>
            <person name="Talag J."/>
            <person name="Welchert J."/>
            <person name="Wing R.A."/>
        </authorList>
    </citation>
    <scope>NUCLEOTIDE SEQUENCE [LARGE SCALE GENOMIC DNA]</scope>
</reference>
<evidence type="ECO:0000313" key="2">
    <source>
        <dbReference type="Proteomes" id="UP000026961"/>
    </source>
</evidence>
<sequence length="149" mass="16177">MAFTGTWEARHGALVPPSSAAEKPHYGAAFVFAPNADCVPLPDVPGYLLSSSSVLHALRVGEVPCGVSAPGHGAHLPSFCVRQVLHLLRPRRRPLRLPRAFRSPFWVRVVHSFPRILAGCRLHISFGGEVLEVRADGSSIGAWMPSNKR</sequence>
<dbReference type="Gramene" id="OGLUM09G15710.1">
    <property type="protein sequence ID" value="OGLUM09G15710.1"/>
    <property type="gene ID" value="OGLUM09G15710"/>
</dbReference>
<evidence type="ECO:0000313" key="1">
    <source>
        <dbReference type="EnsemblPlants" id="OGLUM09G15710.1"/>
    </source>
</evidence>
<reference evidence="1" key="1">
    <citation type="submission" date="2015-04" db="UniProtKB">
        <authorList>
            <consortium name="EnsemblPlants"/>
        </authorList>
    </citation>
    <scope>IDENTIFICATION</scope>
</reference>